<accession>A0A7L7Z2Q2</accession>
<evidence type="ECO:0000256" key="1">
    <source>
        <dbReference type="SAM" id="Phobius"/>
    </source>
</evidence>
<feature type="transmembrane region" description="Helical" evidence="1">
    <location>
        <begin position="81"/>
        <end position="105"/>
    </location>
</feature>
<proteinExistence type="predicted"/>
<feature type="transmembrane region" description="Helical" evidence="1">
    <location>
        <begin position="202"/>
        <end position="222"/>
    </location>
</feature>
<feature type="transmembrane region" description="Helical" evidence="1">
    <location>
        <begin position="171"/>
        <end position="195"/>
    </location>
</feature>
<feature type="transmembrane region" description="Helical" evidence="1">
    <location>
        <begin position="45"/>
        <end position="69"/>
    </location>
</feature>
<dbReference type="EMBL" id="CP061274">
    <property type="protein sequence ID" value="QOD43982.1"/>
    <property type="molecule type" value="Genomic_DNA"/>
</dbReference>
<evidence type="ECO:0000313" key="3">
    <source>
        <dbReference type="Proteomes" id="UP000516660"/>
    </source>
</evidence>
<evidence type="ECO:0000313" key="2">
    <source>
        <dbReference type="EMBL" id="QOD43982.1"/>
    </source>
</evidence>
<reference evidence="2 3" key="1">
    <citation type="submission" date="2020-08" db="EMBL/GenBank/DDBJ databases">
        <title>Description of Clavibacter zhangzhiyonge sp. nov., a phytopathogenic actinobacterium isolated from barley seeds, causing leaf brown spot and decline.</title>
        <authorList>
            <person name="Tian Q."/>
            <person name="Chuan J."/>
            <person name="Zhao W."/>
            <person name="Li X."/>
        </authorList>
    </citation>
    <scope>NUCLEOTIDE SEQUENCE [LARGE SCALE GENOMIC DNA]</scope>
    <source>
        <strain evidence="2 3">DM1</strain>
    </source>
</reference>
<dbReference type="RefSeq" id="WP_191147918.1">
    <property type="nucleotide sequence ID" value="NZ_CP061274.1"/>
</dbReference>
<keyword evidence="1" id="KW-0812">Transmembrane</keyword>
<keyword evidence="3" id="KW-1185">Reference proteome</keyword>
<keyword evidence="1" id="KW-0472">Membrane</keyword>
<sequence length="286" mass="29132">MTAPTPQQGGSAARAVAHHPAVRPVTFRRMVAGERIKIGSLRSTWWILLLGTAVVPAFAVSRVISIAGVPEAVGSAGMVGAAYVTGGVALAQLAFAVLGVMVVAGEYGSGQIRTTLTVTPTRVRALLAKAVVLVLVVVAASTVAVLAAWAASAPWFGATGMSVDLRREEDARLILGTPLYLGAVAALAFGIGLLVRSAAAGISIVVGLLLVVENLLAAIPWAPLQSLAAHLPSSAGSRLLRSDAVGSVITVADGTELSPWGGYGVMLLWVLGVLAVATALLRRRDA</sequence>
<gene>
    <name evidence="2" type="ORF">H9X71_01005</name>
</gene>
<feature type="transmembrane region" description="Helical" evidence="1">
    <location>
        <begin position="260"/>
        <end position="281"/>
    </location>
</feature>
<organism evidence="2 3">
    <name type="scientific">Clavibacter zhangzhiyongii</name>
    <dbReference type="NCBI Taxonomy" id="2768071"/>
    <lineage>
        <taxon>Bacteria</taxon>
        <taxon>Bacillati</taxon>
        <taxon>Actinomycetota</taxon>
        <taxon>Actinomycetes</taxon>
        <taxon>Micrococcales</taxon>
        <taxon>Microbacteriaceae</taxon>
        <taxon>Clavibacter</taxon>
    </lineage>
</organism>
<name>A0A7L7Z2Q2_9MICO</name>
<dbReference type="AlphaFoldDB" id="A0A7L7Z2Q2"/>
<protein>
    <submittedName>
        <fullName evidence="2">ABC transporter permease</fullName>
    </submittedName>
</protein>
<keyword evidence="1" id="KW-1133">Transmembrane helix</keyword>
<feature type="transmembrane region" description="Helical" evidence="1">
    <location>
        <begin position="126"/>
        <end position="151"/>
    </location>
</feature>
<dbReference type="KEGG" id="czh:H9X71_01005"/>
<dbReference type="Proteomes" id="UP000516660">
    <property type="component" value="Chromosome"/>
</dbReference>